<organism evidence="5 6">
    <name type="scientific">Triparma verrucosa</name>
    <dbReference type="NCBI Taxonomy" id="1606542"/>
    <lineage>
        <taxon>Eukaryota</taxon>
        <taxon>Sar</taxon>
        <taxon>Stramenopiles</taxon>
        <taxon>Ochrophyta</taxon>
        <taxon>Bolidophyceae</taxon>
        <taxon>Parmales</taxon>
        <taxon>Triparmaceae</taxon>
        <taxon>Triparma</taxon>
    </lineage>
</organism>
<evidence type="ECO:0000256" key="4">
    <source>
        <dbReference type="ARBA" id="ARBA00023212"/>
    </source>
</evidence>
<keyword evidence="6" id="KW-1185">Reference proteome</keyword>
<dbReference type="PANTHER" id="PTHR28520:SF2">
    <property type="entry name" value="MITOTIC-SPINDLE ORGANIZING PROTEIN 1"/>
    <property type="match status" value="1"/>
</dbReference>
<dbReference type="Proteomes" id="UP001165160">
    <property type="component" value="Unassembled WGS sequence"/>
</dbReference>
<proteinExistence type="inferred from homology"/>
<evidence type="ECO:0000313" key="6">
    <source>
        <dbReference type="Proteomes" id="UP001165160"/>
    </source>
</evidence>
<comment type="similarity">
    <text evidence="2">Belongs to the MOZART1 family.</text>
</comment>
<dbReference type="PANTHER" id="PTHR28520">
    <property type="entry name" value="MITOTIC-SPINDLE ORGANIZING PROTEIN 1"/>
    <property type="match status" value="1"/>
</dbReference>
<dbReference type="AlphaFoldDB" id="A0A9W7FLP9"/>
<evidence type="ECO:0000313" key="5">
    <source>
        <dbReference type="EMBL" id="GMI14291.1"/>
    </source>
</evidence>
<reference evidence="6" key="1">
    <citation type="journal article" date="2023" name="Commun. Biol.">
        <title>Genome analysis of Parmales, the sister group of diatoms, reveals the evolutionary specialization of diatoms from phago-mixotrophs to photoautotrophs.</title>
        <authorList>
            <person name="Ban H."/>
            <person name="Sato S."/>
            <person name="Yoshikawa S."/>
            <person name="Yamada K."/>
            <person name="Nakamura Y."/>
            <person name="Ichinomiya M."/>
            <person name="Sato N."/>
            <person name="Blanc-Mathieu R."/>
            <person name="Endo H."/>
            <person name="Kuwata A."/>
            <person name="Ogata H."/>
        </authorList>
    </citation>
    <scope>NUCLEOTIDE SEQUENCE [LARGE SCALE GENOMIC DNA]</scope>
    <source>
        <strain evidence="6">NIES 3699</strain>
    </source>
</reference>
<accession>A0A9W7FLP9</accession>
<keyword evidence="3" id="KW-0963">Cytoplasm</keyword>
<evidence type="ECO:0000256" key="3">
    <source>
        <dbReference type="ARBA" id="ARBA00022490"/>
    </source>
</evidence>
<evidence type="ECO:0008006" key="7">
    <source>
        <dbReference type="Google" id="ProtNLM"/>
    </source>
</evidence>
<evidence type="ECO:0000256" key="1">
    <source>
        <dbReference type="ARBA" id="ARBA00004267"/>
    </source>
</evidence>
<dbReference type="GO" id="GO:0090307">
    <property type="term" value="P:mitotic spindle assembly"/>
    <property type="evidence" value="ECO:0007669"/>
    <property type="project" value="TreeGrafter"/>
</dbReference>
<dbReference type="GO" id="GO:0031021">
    <property type="term" value="C:interphase microtubule organizing center"/>
    <property type="evidence" value="ECO:0007669"/>
    <property type="project" value="TreeGrafter"/>
</dbReference>
<dbReference type="GO" id="GO:0051415">
    <property type="term" value="P:microtubule nucleation by interphase microtubule organizing center"/>
    <property type="evidence" value="ECO:0007669"/>
    <property type="project" value="TreeGrafter"/>
</dbReference>
<dbReference type="GO" id="GO:0033566">
    <property type="term" value="P:gamma-tubulin complex localization"/>
    <property type="evidence" value="ECO:0007669"/>
    <property type="project" value="InterPro"/>
</dbReference>
<protein>
    <recommendedName>
        <fullName evidence="7">Mitotic-spindle organizing protein 1</fullName>
    </recommendedName>
</protein>
<dbReference type="Pfam" id="PF12554">
    <property type="entry name" value="MOZART1"/>
    <property type="match status" value="1"/>
</dbReference>
<sequence>MSSSPPSDPLDAVSSISSILNTGLDRPSLKAVMDLIDSGVSPEALVAVITELRSEKVTSEKDNEKKEFT</sequence>
<comment type="caution">
    <text evidence="5">The sequence shown here is derived from an EMBL/GenBank/DDBJ whole genome shotgun (WGS) entry which is preliminary data.</text>
</comment>
<dbReference type="EMBL" id="BRXX01000496">
    <property type="protein sequence ID" value="GMI14291.1"/>
    <property type="molecule type" value="Genomic_DNA"/>
</dbReference>
<name>A0A9W7FLP9_9STRA</name>
<dbReference type="GO" id="GO:0005819">
    <property type="term" value="C:spindle"/>
    <property type="evidence" value="ECO:0007669"/>
    <property type="project" value="TreeGrafter"/>
</dbReference>
<evidence type="ECO:0000256" key="2">
    <source>
        <dbReference type="ARBA" id="ARBA00011015"/>
    </source>
</evidence>
<dbReference type="GO" id="GO:0000931">
    <property type="term" value="C:gamma-tubulin ring complex"/>
    <property type="evidence" value="ECO:0007669"/>
    <property type="project" value="InterPro"/>
</dbReference>
<gene>
    <name evidence="5" type="ORF">TrVE_jg8897</name>
</gene>
<comment type="subcellular location">
    <subcellularLocation>
        <location evidence="1">Cytoplasm</location>
        <location evidence="1">Cytoskeleton</location>
        <location evidence="1">Microtubule organizing center</location>
    </subcellularLocation>
</comment>
<keyword evidence="4" id="KW-0206">Cytoskeleton</keyword>
<dbReference type="InterPro" id="IPR022214">
    <property type="entry name" value="MZT1"/>
</dbReference>